<keyword evidence="3" id="KW-0969">Cilium</keyword>
<organism evidence="3">
    <name type="scientific">Caldicellulosiruptor owensensis</name>
    <dbReference type="NCBI Taxonomy" id="55205"/>
    <lineage>
        <taxon>Bacteria</taxon>
        <taxon>Bacillati</taxon>
        <taxon>Bacillota</taxon>
        <taxon>Bacillota incertae sedis</taxon>
        <taxon>Caldicellulosiruptorales</taxon>
        <taxon>Caldicellulosiruptoraceae</taxon>
        <taxon>Caldicellulosiruptor</taxon>
    </lineage>
</organism>
<gene>
    <name evidence="3" type="ORF">ENL71_07705</name>
</gene>
<protein>
    <submittedName>
        <fullName evidence="3">Flagellar hook capping protein</fullName>
    </submittedName>
</protein>
<comment type="caution">
    <text evidence="3">The sequence shown here is derived from an EMBL/GenBank/DDBJ whole genome shotgun (WGS) entry which is preliminary data.</text>
</comment>
<comment type="similarity">
    <text evidence="1">Belongs to the FlgD family.</text>
</comment>
<dbReference type="Pfam" id="PF03963">
    <property type="entry name" value="FlgD"/>
    <property type="match status" value="1"/>
</dbReference>
<evidence type="ECO:0000313" key="3">
    <source>
        <dbReference type="EMBL" id="HHS02358.1"/>
    </source>
</evidence>
<dbReference type="InterPro" id="IPR005648">
    <property type="entry name" value="FlgD"/>
</dbReference>
<keyword evidence="3" id="KW-0282">Flagellum</keyword>
<sequence>MSEIVLSNSTNVSNSNRSLGVSSNKNILGKQEFLNLLVTQLRYQDPLKPMEDKEFVAQLAQFSALEQMQNLNNSFEFLKAQSMIGRYVIATSTQDASKQIEGRVDSIRVDGGKVFLKINGTEVLSDNIREVYHTYSEEVLSNIFNKVPTKEDLLELLTSLNKEKGIDDGK</sequence>
<dbReference type="EMBL" id="DRUZ01000096">
    <property type="protein sequence ID" value="HHS02358.1"/>
    <property type="molecule type" value="Genomic_DNA"/>
</dbReference>
<accession>A0A7C5Z966</accession>
<dbReference type="GO" id="GO:0044781">
    <property type="term" value="P:bacterial-type flagellum organization"/>
    <property type="evidence" value="ECO:0007669"/>
    <property type="project" value="UniProtKB-KW"/>
</dbReference>
<keyword evidence="2" id="KW-1005">Bacterial flagellum biogenesis</keyword>
<keyword evidence="3" id="KW-0966">Cell projection</keyword>
<proteinExistence type="inferred from homology"/>
<reference evidence="3" key="1">
    <citation type="journal article" date="2020" name="mSystems">
        <title>Genome- and Community-Level Interaction Insights into Carbon Utilization and Element Cycling Functions of Hydrothermarchaeota in Hydrothermal Sediment.</title>
        <authorList>
            <person name="Zhou Z."/>
            <person name="Liu Y."/>
            <person name="Xu W."/>
            <person name="Pan J."/>
            <person name="Luo Z.H."/>
            <person name="Li M."/>
        </authorList>
    </citation>
    <scope>NUCLEOTIDE SEQUENCE [LARGE SCALE GENOMIC DNA]</scope>
    <source>
        <strain evidence="3">SpSt-102</strain>
    </source>
</reference>
<dbReference type="AlphaFoldDB" id="A0A7C5Z966"/>
<name>A0A7C5Z966_9FIRM</name>
<evidence type="ECO:0000256" key="2">
    <source>
        <dbReference type="ARBA" id="ARBA00022795"/>
    </source>
</evidence>
<evidence type="ECO:0000256" key="1">
    <source>
        <dbReference type="ARBA" id="ARBA00010577"/>
    </source>
</evidence>